<dbReference type="KEGG" id="ahat:ADCFC_16570"/>
<dbReference type="Pfam" id="PF01841">
    <property type="entry name" value="Transglut_core"/>
    <property type="match status" value="1"/>
</dbReference>
<dbReference type="InterPro" id="IPR038765">
    <property type="entry name" value="Papain-like_cys_pep_sf"/>
</dbReference>
<accession>A0A6F8SL97</accession>
<dbReference type="Gene3D" id="2.10.270.10">
    <property type="entry name" value="Cholin Binding"/>
    <property type="match status" value="5"/>
</dbReference>
<reference evidence="5" key="2">
    <citation type="submission" date="2020-03" db="EMBL/GenBank/DDBJ databases">
        <title>Complete Genome Sequence of Adlercreutzia sp. strain 8CFCBH1 Producing Equol, Isolated from Healthy Japanese Feces.</title>
        <authorList>
            <person name="Ogata Y."/>
            <person name="Sakamoto M."/>
            <person name="Ohkuma M."/>
            <person name="Hattori M."/>
            <person name="Suda W."/>
        </authorList>
    </citation>
    <scope>NUCLEOTIDE SEQUENCE [LARGE SCALE GENOMIC DNA]</scope>
    <source>
        <strain evidence="5">8CFCBH1</strain>
    </source>
</reference>
<dbReference type="SUPFAM" id="SSF69360">
    <property type="entry name" value="Cell wall binding repeat"/>
    <property type="match status" value="2"/>
</dbReference>
<reference evidence="5" key="1">
    <citation type="journal article" date="2020" name="Microbiol. Resour. Announc.">
        <title>Complete Genome Sequence of Adlercreutzia sp. Strain 8CFCBH1, a Potent Producer of Equol, Isolated from Healthy Japanese Feces.</title>
        <authorList>
            <person name="Ogata Y."/>
            <person name="Sakamoto M."/>
            <person name="Ohkuma M."/>
            <person name="Hattori M."/>
            <person name="Suda W."/>
        </authorList>
    </citation>
    <scope>NUCLEOTIDE SEQUENCE [LARGE SCALE GENOMIC DNA]</scope>
    <source>
        <strain evidence="5">8CFCBH1</strain>
    </source>
</reference>
<feature type="chain" id="PRO_5039561893" description="Transglutaminase-like domain-containing protein" evidence="2">
    <location>
        <begin position="27"/>
        <end position="907"/>
    </location>
</feature>
<dbReference type="SMART" id="SM00460">
    <property type="entry name" value="TGc"/>
    <property type="match status" value="1"/>
</dbReference>
<dbReference type="Gene3D" id="3.10.620.30">
    <property type="match status" value="1"/>
</dbReference>
<keyword evidence="1" id="KW-0677">Repeat</keyword>
<dbReference type="SUPFAM" id="SSF54001">
    <property type="entry name" value="Cysteine proteinases"/>
    <property type="match status" value="1"/>
</dbReference>
<dbReference type="InterPro" id="IPR002931">
    <property type="entry name" value="Transglutaminase-like"/>
</dbReference>
<keyword evidence="2" id="KW-0732">Signal</keyword>
<evidence type="ECO:0000256" key="2">
    <source>
        <dbReference type="SAM" id="SignalP"/>
    </source>
</evidence>
<evidence type="ECO:0000259" key="3">
    <source>
        <dbReference type="SMART" id="SM00460"/>
    </source>
</evidence>
<dbReference type="InterPro" id="IPR018337">
    <property type="entry name" value="Cell_wall/Cho-bd_repeat"/>
</dbReference>
<protein>
    <recommendedName>
        <fullName evidence="3">Transglutaminase-like domain-containing protein</fullName>
    </recommendedName>
</protein>
<evidence type="ECO:0000313" key="5">
    <source>
        <dbReference type="Proteomes" id="UP000501727"/>
    </source>
</evidence>
<keyword evidence="5" id="KW-1185">Reference proteome</keyword>
<proteinExistence type="predicted"/>
<evidence type="ECO:0000256" key="1">
    <source>
        <dbReference type="ARBA" id="ARBA00022737"/>
    </source>
</evidence>
<dbReference type="Pfam" id="PF01473">
    <property type="entry name" value="Choline_bind_1"/>
    <property type="match status" value="7"/>
</dbReference>
<evidence type="ECO:0000313" key="4">
    <source>
        <dbReference type="EMBL" id="BCA89038.1"/>
    </source>
</evidence>
<feature type="domain" description="Transglutaminase-like" evidence="3">
    <location>
        <begin position="232"/>
        <end position="283"/>
    </location>
</feature>
<organism evidence="4 5">
    <name type="scientific">Adlercreutzia hattorii</name>
    <dbReference type="NCBI Taxonomy" id="2707299"/>
    <lineage>
        <taxon>Bacteria</taxon>
        <taxon>Bacillati</taxon>
        <taxon>Actinomycetota</taxon>
        <taxon>Coriobacteriia</taxon>
        <taxon>Eggerthellales</taxon>
        <taxon>Eggerthellaceae</taxon>
        <taxon>Adlercreutzia</taxon>
    </lineage>
</organism>
<dbReference type="Proteomes" id="UP000501727">
    <property type="component" value="Chromosome"/>
</dbReference>
<dbReference type="Pfam" id="PF19127">
    <property type="entry name" value="Choline_bind_3"/>
    <property type="match status" value="1"/>
</dbReference>
<sequence length="907" mass="100079">MRKTFRKIVSGVMAVLLMQLSLPATSFGEESAPQVVQAVGAGTDGAEQEGSVVEAASLAGDDVVTVTARAHSVDPDGWSATVTYEKPQAGVSTEFTITADGGPKGSGSYQYQQGFIYKYDPYIWIYDPTFPPAETFRDSNVLSYQFVGAGRYQYQFVVRDTETARYMRFSFEVEVAGDGFIDANEKAREIVAECLPDGNVDDYETALALHDWIIDNVSYDHTFRNLSVDRALLGMAVTCEGYHAAYVKLLETAGMETGRVEGGGHVWTAVKMDGKWYHVDTTHDDVKDSLAGADIPGFLSKEQQAHLLFGLDDATMKLANAGYHGPTAGFEADSLENSYFIKTGDIAEWSDPIAIQILGKLNQKETSFTLTPTNASWAQDSYRNVVSNLVAYELNQAEWTTDNQQADAIVRIDYADNRFAVNTFTVLTSAPTVVRNLIYNGASQAGLAVPSAGSYALSGTTKAIDAGTYTATVAPGAGYAWDKLGDKTARSYQWTIAPASIASGAVSVSGVKASYEHTGSPIRPNVTVTHNGRTLKAGTDYQVSYGENTQVGKATVTIRGAGKNYSGSRTISFDITNPRNAWRTVGGKTYYYGADGQPVKWEQKIGGHWYYFNGSGVMQTGWVTWSKLGTKSYFDADGRARTGWHTIGGKRYYFDPATARSVRWENRIGGHWYYFNGSGVMQTGWVTWSKLGTKSYFNDDGKARTGWHTLWGKRYYFDPATARSLRWENRIGGSWYYFNSASEMQTGWVTWSKLGTKSYFNDDGKARTGWHTLWGKRYYFDPATARSLRWENRIGGSFYYFNAASQMHTGWLTWSADKKRSYFDVNGKALTGWQTIGGQRYYFDPATYKTDGAVAQSVTGSKAVVYWVVDGEVYHTTKDCVSLKRSTNIKSGTVAQSGKKRVCKNCG</sequence>
<feature type="signal peptide" evidence="2">
    <location>
        <begin position="1"/>
        <end position="26"/>
    </location>
</feature>
<name>A0A6F8SL97_9ACTN</name>
<dbReference type="EMBL" id="AP022829">
    <property type="protein sequence ID" value="BCA89038.1"/>
    <property type="molecule type" value="Genomic_DNA"/>
</dbReference>
<gene>
    <name evidence="4" type="ORF">ADCFC_15350</name>
</gene>
<dbReference type="AlphaFoldDB" id="A0A6F8SL97"/>